<evidence type="ECO:0008006" key="2">
    <source>
        <dbReference type="Google" id="ProtNLM"/>
    </source>
</evidence>
<name>A0A1W1DGY7_9ZZZZ</name>
<accession>A0A1W1DGY7</accession>
<dbReference type="AlphaFoldDB" id="A0A1W1DGY7"/>
<dbReference type="GO" id="GO:0009055">
    <property type="term" value="F:electron transfer activity"/>
    <property type="evidence" value="ECO:0007669"/>
    <property type="project" value="InterPro"/>
</dbReference>
<evidence type="ECO:0000313" key="1">
    <source>
        <dbReference type="EMBL" id="SFV80508.1"/>
    </source>
</evidence>
<proteinExistence type="predicted"/>
<protein>
    <recommendedName>
        <fullName evidence="2">Cytochrome c domain-containing protein</fullName>
    </recommendedName>
</protein>
<dbReference type="InterPro" id="IPR036909">
    <property type="entry name" value="Cyt_c-like_dom_sf"/>
</dbReference>
<dbReference type="SUPFAM" id="SSF46626">
    <property type="entry name" value="Cytochrome c"/>
    <property type="match status" value="1"/>
</dbReference>
<organism evidence="1">
    <name type="scientific">hydrothermal vent metagenome</name>
    <dbReference type="NCBI Taxonomy" id="652676"/>
    <lineage>
        <taxon>unclassified sequences</taxon>
        <taxon>metagenomes</taxon>
        <taxon>ecological metagenomes</taxon>
    </lineage>
</organism>
<dbReference type="EMBL" id="FPHT01000101">
    <property type="protein sequence ID" value="SFV80508.1"/>
    <property type="molecule type" value="Genomic_DNA"/>
</dbReference>
<dbReference type="GO" id="GO:0020037">
    <property type="term" value="F:heme binding"/>
    <property type="evidence" value="ECO:0007669"/>
    <property type="project" value="InterPro"/>
</dbReference>
<gene>
    <name evidence="1" type="ORF">MNB_SUP05-12-632</name>
</gene>
<sequence length="90" mass="10633">MRKLLFVLFLPFSLMAEPNISDGKLLYGESCAKCHGTEYYQGLGMSEPNDIIELTHWVDTCSQHFNLDWNDQDIEDTTYYINREFFQLDR</sequence>
<reference evidence="1" key="1">
    <citation type="submission" date="2016-10" db="EMBL/GenBank/DDBJ databases">
        <authorList>
            <person name="de Groot N.N."/>
        </authorList>
    </citation>
    <scope>NUCLEOTIDE SEQUENCE</scope>
</reference>